<dbReference type="Proteomes" id="UP000605259">
    <property type="component" value="Unassembled WGS sequence"/>
</dbReference>
<dbReference type="Gene3D" id="3.40.630.20">
    <property type="entry name" value="Peptidase C15, pyroglutamyl peptidase I-like"/>
    <property type="match status" value="1"/>
</dbReference>
<keyword evidence="7 9" id="KW-0378">Hydrolase</keyword>
<dbReference type="CDD" id="cd00501">
    <property type="entry name" value="Peptidase_C15"/>
    <property type="match status" value="1"/>
</dbReference>
<dbReference type="InterPro" id="IPR029762">
    <property type="entry name" value="PGP-I_bact-type"/>
</dbReference>
<comment type="similarity">
    <text evidence="4 9">Belongs to the peptidase C15 family.</text>
</comment>
<dbReference type="PRINTS" id="PR00706">
    <property type="entry name" value="PYROGLUPTASE"/>
</dbReference>
<protein>
    <recommendedName>
        <fullName evidence="9">Pyrrolidone-carboxylate peptidase</fullName>
        <ecNumber evidence="9">3.4.19.3</ecNumber>
    </recommendedName>
    <alternativeName>
        <fullName evidence="9">5-oxoprolyl-peptidase</fullName>
    </alternativeName>
    <alternativeName>
        <fullName evidence="9">Pyroglutamyl-peptidase I</fullName>
        <shortName evidence="9">PGP-I</shortName>
        <shortName evidence="9">Pyrase</shortName>
    </alternativeName>
</protein>
<dbReference type="Pfam" id="PF01470">
    <property type="entry name" value="Peptidase_C15"/>
    <property type="match status" value="1"/>
</dbReference>
<dbReference type="SUPFAM" id="SSF53182">
    <property type="entry name" value="Pyrrolidone carboxyl peptidase (pyroglutamate aminopeptidase)"/>
    <property type="match status" value="1"/>
</dbReference>
<feature type="active site" evidence="9 10">
    <location>
        <position position="80"/>
    </location>
</feature>
<dbReference type="PROSITE" id="PS01334">
    <property type="entry name" value="PYRASE_CYS"/>
    <property type="match status" value="1"/>
</dbReference>
<dbReference type="HAMAP" id="MF_00417">
    <property type="entry name" value="Pyrrolid_peptidase"/>
    <property type="match status" value="1"/>
</dbReference>
<dbReference type="GO" id="GO:0005829">
    <property type="term" value="C:cytosol"/>
    <property type="evidence" value="ECO:0007669"/>
    <property type="project" value="InterPro"/>
</dbReference>
<dbReference type="InterPro" id="IPR000816">
    <property type="entry name" value="Peptidase_C15"/>
</dbReference>
<dbReference type="InterPro" id="IPR033694">
    <property type="entry name" value="PGPEP1_Cys_AS"/>
</dbReference>
<evidence type="ECO:0000256" key="6">
    <source>
        <dbReference type="ARBA" id="ARBA00022670"/>
    </source>
</evidence>
<dbReference type="InterPro" id="IPR033693">
    <property type="entry name" value="PGPEP1_Glu_AS"/>
</dbReference>
<evidence type="ECO:0000256" key="11">
    <source>
        <dbReference type="PROSITE-ProRule" id="PRU10077"/>
    </source>
</evidence>
<evidence type="ECO:0000256" key="1">
    <source>
        <dbReference type="ARBA" id="ARBA00001770"/>
    </source>
</evidence>
<dbReference type="PANTHER" id="PTHR23402">
    <property type="entry name" value="PROTEASE FAMILY C15 PYROGLUTAMYL-PEPTIDASE I-RELATED"/>
    <property type="match status" value="1"/>
</dbReference>
<organism evidence="12 13">
    <name type="scientific">Priestia taiwanensis</name>
    <dbReference type="NCBI Taxonomy" id="1347902"/>
    <lineage>
        <taxon>Bacteria</taxon>
        <taxon>Bacillati</taxon>
        <taxon>Bacillota</taxon>
        <taxon>Bacilli</taxon>
        <taxon>Bacillales</taxon>
        <taxon>Bacillaceae</taxon>
        <taxon>Priestia</taxon>
    </lineage>
</organism>
<dbReference type="PANTHER" id="PTHR23402:SF1">
    <property type="entry name" value="PYROGLUTAMYL-PEPTIDASE I"/>
    <property type="match status" value="1"/>
</dbReference>
<evidence type="ECO:0000313" key="12">
    <source>
        <dbReference type="EMBL" id="GGE85689.1"/>
    </source>
</evidence>
<evidence type="ECO:0000313" key="13">
    <source>
        <dbReference type="Proteomes" id="UP000605259"/>
    </source>
</evidence>
<evidence type="ECO:0000256" key="3">
    <source>
        <dbReference type="ARBA" id="ARBA00004496"/>
    </source>
</evidence>
<dbReference type="InterPro" id="IPR036440">
    <property type="entry name" value="Peptidase_C15-like_sf"/>
</dbReference>
<dbReference type="AlphaFoldDB" id="A0A917AZG9"/>
<comment type="function">
    <text evidence="2 9">Removes 5-oxoproline from various penultimate amino acid residues except L-proline.</text>
</comment>
<evidence type="ECO:0000256" key="8">
    <source>
        <dbReference type="ARBA" id="ARBA00022807"/>
    </source>
</evidence>
<evidence type="ECO:0000256" key="7">
    <source>
        <dbReference type="ARBA" id="ARBA00022801"/>
    </source>
</evidence>
<reference evidence="12" key="1">
    <citation type="journal article" date="2014" name="Int. J. Syst. Evol. Microbiol.">
        <title>Complete genome sequence of Corynebacterium casei LMG S-19264T (=DSM 44701T), isolated from a smear-ripened cheese.</title>
        <authorList>
            <consortium name="US DOE Joint Genome Institute (JGI-PGF)"/>
            <person name="Walter F."/>
            <person name="Albersmeier A."/>
            <person name="Kalinowski J."/>
            <person name="Ruckert C."/>
        </authorList>
    </citation>
    <scope>NUCLEOTIDE SEQUENCE</scope>
    <source>
        <strain evidence="12">CGMCC 1.12698</strain>
    </source>
</reference>
<feature type="active site" evidence="9">
    <location>
        <position position="167"/>
    </location>
</feature>
<keyword evidence="8 9" id="KW-0788">Thiol protease</keyword>
<comment type="subcellular location">
    <subcellularLocation>
        <location evidence="3 9">Cytoplasm</location>
    </subcellularLocation>
</comment>
<feature type="active site" evidence="9 11">
    <location>
        <position position="143"/>
    </location>
</feature>
<dbReference type="GO" id="GO:0016920">
    <property type="term" value="F:pyroglutamyl-peptidase activity"/>
    <property type="evidence" value="ECO:0007669"/>
    <property type="project" value="UniProtKB-UniRule"/>
</dbReference>
<proteinExistence type="inferred from homology"/>
<comment type="caution">
    <text evidence="12">The sequence shown here is derived from an EMBL/GenBank/DDBJ whole genome shotgun (WGS) entry which is preliminary data.</text>
</comment>
<dbReference type="NCBIfam" id="NF009676">
    <property type="entry name" value="PRK13197.1"/>
    <property type="match status" value="1"/>
</dbReference>
<dbReference type="EMBL" id="BMFK01000011">
    <property type="protein sequence ID" value="GGE85689.1"/>
    <property type="molecule type" value="Genomic_DNA"/>
</dbReference>
<dbReference type="InterPro" id="IPR016125">
    <property type="entry name" value="Peptidase_C15-like"/>
</dbReference>
<comment type="catalytic activity">
    <reaction evidence="1 9 10">
        <text>Release of an N-terminal pyroglutamyl group from a polypeptide, the second amino acid generally not being Pro.</text>
        <dbReference type="EC" id="3.4.19.3"/>
    </reaction>
</comment>
<keyword evidence="6 9" id="KW-0645">Protease</keyword>
<accession>A0A917AZG9</accession>
<name>A0A917AZG9_9BACI</name>
<evidence type="ECO:0000256" key="2">
    <source>
        <dbReference type="ARBA" id="ARBA00002280"/>
    </source>
</evidence>
<evidence type="ECO:0000256" key="10">
    <source>
        <dbReference type="PROSITE-ProRule" id="PRU10076"/>
    </source>
</evidence>
<evidence type="ECO:0000256" key="5">
    <source>
        <dbReference type="ARBA" id="ARBA00022490"/>
    </source>
</evidence>
<dbReference type="RefSeq" id="WP_188390174.1">
    <property type="nucleotide sequence ID" value="NZ_BMFK01000011.1"/>
</dbReference>
<keyword evidence="13" id="KW-1185">Reference proteome</keyword>
<dbReference type="NCBIfam" id="TIGR00504">
    <property type="entry name" value="pyro_pdase"/>
    <property type="match status" value="1"/>
</dbReference>
<evidence type="ECO:0000256" key="4">
    <source>
        <dbReference type="ARBA" id="ARBA00006641"/>
    </source>
</evidence>
<sequence length="215" mass="23404">MPNVLLTGFDPFGGETINPALEAGKQLDGECIEGYTVISRMVPTVFGESAERLRTYYEEIQPEIVICVGQAGGRADITVERIAINIDDARIPDNKGKQPIDVPIVVDGPAAYFTTLPMKAAVEAMRQEGIPASVSHTAGTFVCNHLFYHLMHVLAQEKGEVRGGFVHIPFLPEQAAKYEGRPSMPLSVIVQALHTIIRTTITTSEDIRVIGGHTH</sequence>
<dbReference type="PIRSF" id="PIRSF015592">
    <property type="entry name" value="Prld-crbxl_pptds"/>
    <property type="match status" value="1"/>
</dbReference>
<dbReference type="PROSITE" id="PS01333">
    <property type="entry name" value="PYRASE_GLU"/>
    <property type="match status" value="1"/>
</dbReference>
<keyword evidence="5 9" id="KW-0963">Cytoplasm</keyword>
<dbReference type="FunFam" id="3.40.630.20:FF:000001">
    <property type="entry name" value="Pyrrolidone-carboxylate peptidase"/>
    <property type="match status" value="1"/>
</dbReference>
<gene>
    <name evidence="9 12" type="primary">pcp</name>
    <name evidence="12" type="ORF">GCM10007140_38830</name>
</gene>
<comment type="subunit">
    <text evidence="9">Homotetramer.</text>
</comment>
<evidence type="ECO:0000256" key="9">
    <source>
        <dbReference type="HAMAP-Rule" id="MF_00417"/>
    </source>
</evidence>
<dbReference type="EC" id="3.4.19.3" evidence="9"/>
<reference evidence="12" key="2">
    <citation type="submission" date="2020-09" db="EMBL/GenBank/DDBJ databases">
        <authorList>
            <person name="Sun Q."/>
            <person name="Zhou Y."/>
        </authorList>
    </citation>
    <scope>NUCLEOTIDE SEQUENCE</scope>
    <source>
        <strain evidence="12">CGMCC 1.12698</strain>
    </source>
</reference>
<dbReference type="GO" id="GO:0006508">
    <property type="term" value="P:proteolysis"/>
    <property type="evidence" value="ECO:0007669"/>
    <property type="project" value="UniProtKB-KW"/>
</dbReference>